<comment type="caution">
    <text evidence="3">The sequence shown here is derived from an EMBL/GenBank/DDBJ whole genome shotgun (WGS) entry which is preliminary data.</text>
</comment>
<dbReference type="EMBL" id="JAWMAJ010000420">
    <property type="protein sequence ID" value="MDV7224015.1"/>
    <property type="molecule type" value="Genomic_DNA"/>
</dbReference>
<gene>
    <name evidence="3" type="ORF">R5A26_49680</name>
</gene>
<dbReference type="Gene3D" id="1.10.260.40">
    <property type="entry name" value="lambda repressor-like DNA-binding domains"/>
    <property type="match status" value="1"/>
</dbReference>
<name>A0ABU4FXH7_9ACTN</name>
<feature type="domain" description="HTH cro/C1-type" evidence="2">
    <location>
        <begin position="30"/>
        <end position="82"/>
    </location>
</feature>
<evidence type="ECO:0000259" key="2">
    <source>
        <dbReference type="PROSITE" id="PS50943"/>
    </source>
</evidence>
<feature type="non-terminal residue" evidence="3">
    <location>
        <position position="378"/>
    </location>
</feature>
<dbReference type="SUPFAM" id="SSF47413">
    <property type="entry name" value="lambda repressor-like DNA-binding domains"/>
    <property type="match status" value="1"/>
</dbReference>
<keyword evidence="4" id="KW-1185">Reference proteome</keyword>
<dbReference type="InterPro" id="IPR041413">
    <property type="entry name" value="MLTR_LBD"/>
</dbReference>
<feature type="compositionally biased region" description="Basic and acidic residues" evidence="1">
    <location>
        <begin position="304"/>
        <end position="327"/>
    </location>
</feature>
<evidence type="ECO:0000256" key="1">
    <source>
        <dbReference type="SAM" id="MobiDB-lite"/>
    </source>
</evidence>
<sequence length="378" mass="41380">MDSKNALGEFLRARRERVRPEDVGLSGGGLRRVPGLRREEVALLAGISSDYYLRLEQGRDRNPSVQVLEALARVLRLDASATAHLLSLAQPERPAVSRRRARRPEAVPTSVRELLDTWSGHPAYVQNRFTDCLAANALCRALSPNYTPGVNLLRAVFLDPAERELRRDWEELTAEGVATLRGHIGPDVDDPRLVELVGELSVRSDRFRLLWSRHEVRPMLGRTSLLSHPLVGDFELRSNKFEILGTNGLSVVVFHAEPGSRSAELLGLLGSLTAPGATPWREDSRAASEATPSAGYLRTAGAEPSHRDDRRTASDETSRPDDGRTASDETPPAGNLRTAGAEPSHRDDRRTASDEPSHQGDRHAAPGETPPAGNLRTA</sequence>
<dbReference type="SMART" id="SM00530">
    <property type="entry name" value="HTH_XRE"/>
    <property type="match status" value="1"/>
</dbReference>
<dbReference type="Gene3D" id="3.30.450.180">
    <property type="match status" value="1"/>
</dbReference>
<dbReference type="Pfam" id="PF17765">
    <property type="entry name" value="MLTR_LBD"/>
    <property type="match status" value="1"/>
</dbReference>
<accession>A0ABU4FXH7</accession>
<dbReference type="PANTHER" id="PTHR35010:SF2">
    <property type="entry name" value="BLL4672 PROTEIN"/>
    <property type="match status" value="1"/>
</dbReference>
<protein>
    <submittedName>
        <fullName evidence="3">Helix-turn-helix transcriptional regulator</fullName>
    </submittedName>
</protein>
<dbReference type="Pfam" id="PF13560">
    <property type="entry name" value="HTH_31"/>
    <property type="match status" value="1"/>
</dbReference>
<reference evidence="3 4" key="1">
    <citation type="submission" date="2023-10" db="EMBL/GenBank/DDBJ databases">
        <title>Characterization of rhizosphere-enriched actinobacteria from wheat plants lab-grown on chernevaya soil.</title>
        <authorList>
            <person name="Tikhonova E.N."/>
            <person name="Konopkin A."/>
            <person name="Kravchenko I.K."/>
        </authorList>
    </citation>
    <scope>NUCLEOTIDE SEQUENCE [LARGE SCALE GENOMIC DNA]</scope>
    <source>
        <strain evidence="3 4">RR29</strain>
    </source>
</reference>
<dbReference type="PROSITE" id="PS50943">
    <property type="entry name" value="HTH_CROC1"/>
    <property type="match status" value="1"/>
</dbReference>
<evidence type="ECO:0000313" key="4">
    <source>
        <dbReference type="Proteomes" id="UP001187346"/>
    </source>
</evidence>
<feature type="region of interest" description="Disordered" evidence="1">
    <location>
        <begin position="275"/>
        <end position="378"/>
    </location>
</feature>
<feature type="compositionally biased region" description="Basic and acidic residues" evidence="1">
    <location>
        <begin position="343"/>
        <end position="365"/>
    </location>
</feature>
<dbReference type="PANTHER" id="PTHR35010">
    <property type="entry name" value="BLL4672 PROTEIN-RELATED"/>
    <property type="match status" value="1"/>
</dbReference>
<organism evidence="3 4">
    <name type="scientific">Streptomyces prunicolor</name>
    <dbReference type="NCBI Taxonomy" id="67348"/>
    <lineage>
        <taxon>Bacteria</taxon>
        <taxon>Bacillati</taxon>
        <taxon>Actinomycetota</taxon>
        <taxon>Actinomycetes</taxon>
        <taxon>Kitasatosporales</taxon>
        <taxon>Streptomycetaceae</taxon>
        <taxon>Streptomyces</taxon>
    </lineage>
</organism>
<proteinExistence type="predicted"/>
<dbReference type="InterPro" id="IPR001387">
    <property type="entry name" value="Cro/C1-type_HTH"/>
</dbReference>
<evidence type="ECO:0000313" key="3">
    <source>
        <dbReference type="EMBL" id="MDV7224015.1"/>
    </source>
</evidence>
<dbReference type="Proteomes" id="UP001187346">
    <property type="component" value="Unassembled WGS sequence"/>
</dbReference>
<dbReference type="InterPro" id="IPR010982">
    <property type="entry name" value="Lambda_DNA-bd_dom_sf"/>
</dbReference>
<dbReference type="CDD" id="cd00093">
    <property type="entry name" value="HTH_XRE"/>
    <property type="match status" value="1"/>
</dbReference>